<dbReference type="Pfam" id="PF00097">
    <property type="entry name" value="zf-C3HC4"/>
    <property type="match status" value="1"/>
</dbReference>
<evidence type="ECO:0000256" key="5">
    <source>
        <dbReference type="SAM" id="Coils"/>
    </source>
</evidence>
<evidence type="ECO:0000313" key="9">
    <source>
        <dbReference type="Proteomes" id="UP000515135"/>
    </source>
</evidence>
<dbReference type="PROSITE" id="PS50089">
    <property type="entry name" value="ZF_RING_2"/>
    <property type="match status" value="1"/>
</dbReference>
<dbReference type="Pfam" id="PF00643">
    <property type="entry name" value="zf-B_box"/>
    <property type="match status" value="1"/>
</dbReference>
<dbReference type="InterPro" id="IPR018957">
    <property type="entry name" value="Znf_C3HC4_RING-type"/>
</dbReference>
<dbReference type="InterPro" id="IPR013083">
    <property type="entry name" value="Znf_RING/FYVE/PHD"/>
</dbReference>
<dbReference type="SUPFAM" id="SSF57850">
    <property type="entry name" value="RING/U-box"/>
    <property type="match status" value="1"/>
</dbReference>
<dbReference type="InterPro" id="IPR001841">
    <property type="entry name" value="Znf_RING"/>
</dbReference>
<dbReference type="GO" id="GO:0005654">
    <property type="term" value="C:nucleoplasm"/>
    <property type="evidence" value="ECO:0007669"/>
    <property type="project" value="TreeGrafter"/>
</dbReference>
<keyword evidence="2 4" id="KW-0863">Zinc-finger</keyword>
<feature type="domain" description="B box-type" evidence="8">
    <location>
        <begin position="106"/>
        <end position="146"/>
    </location>
</feature>
<dbReference type="PROSITE" id="PS00518">
    <property type="entry name" value="ZF_RING_1"/>
    <property type="match status" value="1"/>
</dbReference>
<dbReference type="GO" id="GO:0061630">
    <property type="term" value="F:ubiquitin protein ligase activity"/>
    <property type="evidence" value="ECO:0007669"/>
    <property type="project" value="TreeGrafter"/>
</dbReference>
<evidence type="ECO:0000313" key="10">
    <source>
        <dbReference type="RefSeq" id="XP_019622200.1"/>
    </source>
</evidence>
<dbReference type="PANTHER" id="PTHR25462:SF296">
    <property type="entry name" value="MEIOTIC P26, ISOFORM F"/>
    <property type="match status" value="1"/>
</dbReference>
<dbReference type="GeneID" id="109468391"/>
<evidence type="ECO:0000256" key="3">
    <source>
        <dbReference type="ARBA" id="ARBA00022833"/>
    </source>
</evidence>
<dbReference type="SMART" id="SM00336">
    <property type="entry name" value="BBOX"/>
    <property type="match status" value="1"/>
</dbReference>
<evidence type="ECO:0000256" key="1">
    <source>
        <dbReference type="ARBA" id="ARBA00022723"/>
    </source>
</evidence>
<dbReference type="InterPro" id="IPR017907">
    <property type="entry name" value="Znf_RING_CS"/>
</dbReference>
<organism evidence="9 10">
    <name type="scientific">Branchiostoma belcheri</name>
    <name type="common">Amphioxus</name>
    <dbReference type="NCBI Taxonomy" id="7741"/>
    <lineage>
        <taxon>Eukaryota</taxon>
        <taxon>Metazoa</taxon>
        <taxon>Chordata</taxon>
        <taxon>Cephalochordata</taxon>
        <taxon>Leptocardii</taxon>
        <taxon>Amphioxiformes</taxon>
        <taxon>Branchiostomatidae</taxon>
        <taxon>Branchiostoma</taxon>
    </lineage>
</organism>
<dbReference type="SMART" id="SM00184">
    <property type="entry name" value="RING"/>
    <property type="match status" value="1"/>
</dbReference>
<dbReference type="Proteomes" id="UP000515135">
    <property type="component" value="Unplaced"/>
</dbReference>
<protein>
    <submittedName>
        <fullName evidence="10">Tripartite motif-containing protein 59-like</fullName>
    </submittedName>
</protein>
<evidence type="ECO:0000259" key="7">
    <source>
        <dbReference type="PROSITE" id="PS50089"/>
    </source>
</evidence>
<dbReference type="PROSITE" id="PS50119">
    <property type="entry name" value="ZF_BBOX"/>
    <property type="match status" value="1"/>
</dbReference>
<accession>A0A6P4XZZ0</accession>
<dbReference type="OrthoDB" id="111250at2759"/>
<feature type="region of interest" description="Disordered" evidence="6">
    <location>
        <begin position="303"/>
        <end position="348"/>
    </location>
</feature>
<dbReference type="RefSeq" id="XP_019622200.1">
    <property type="nucleotide sequence ID" value="XM_019766641.1"/>
</dbReference>
<reference evidence="10" key="1">
    <citation type="submission" date="2025-08" db="UniProtKB">
        <authorList>
            <consortium name="RefSeq"/>
        </authorList>
    </citation>
    <scope>IDENTIFICATION</scope>
    <source>
        <tissue evidence="10">Gonad</tissue>
    </source>
</reference>
<gene>
    <name evidence="10" type="primary">LOC109468391</name>
</gene>
<dbReference type="KEGG" id="bbel:109468391"/>
<keyword evidence="5" id="KW-0175">Coiled coil</keyword>
<evidence type="ECO:0000256" key="2">
    <source>
        <dbReference type="ARBA" id="ARBA00022771"/>
    </source>
</evidence>
<feature type="region of interest" description="Disordered" evidence="6">
    <location>
        <begin position="366"/>
        <end position="438"/>
    </location>
</feature>
<dbReference type="Gene3D" id="3.30.160.60">
    <property type="entry name" value="Classic Zinc Finger"/>
    <property type="match status" value="1"/>
</dbReference>
<dbReference type="PANTHER" id="PTHR25462">
    <property type="entry name" value="BONUS, ISOFORM C-RELATED"/>
    <property type="match status" value="1"/>
</dbReference>
<feature type="compositionally biased region" description="Low complexity" evidence="6">
    <location>
        <begin position="390"/>
        <end position="414"/>
    </location>
</feature>
<evidence type="ECO:0000259" key="8">
    <source>
        <dbReference type="PROSITE" id="PS50119"/>
    </source>
</evidence>
<feature type="compositionally biased region" description="Polar residues" evidence="6">
    <location>
        <begin position="322"/>
        <end position="333"/>
    </location>
</feature>
<dbReference type="InterPro" id="IPR000315">
    <property type="entry name" value="Znf_B-box"/>
</dbReference>
<evidence type="ECO:0000256" key="4">
    <source>
        <dbReference type="PROSITE-ProRule" id="PRU00024"/>
    </source>
</evidence>
<feature type="domain" description="RING-type" evidence="7">
    <location>
        <begin position="24"/>
        <end position="68"/>
    </location>
</feature>
<proteinExistence type="predicted"/>
<dbReference type="SUPFAM" id="SSF57845">
    <property type="entry name" value="B-box zinc-binding domain"/>
    <property type="match status" value="1"/>
</dbReference>
<keyword evidence="9" id="KW-1185">Reference proteome</keyword>
<feature type="coiled-coil region" evidence="5">
    <location>
        <begin position="178"/>
        <end position="220"/>
    </location>
</feature>
<dbReference type="Gene3D" id="3.30.40.10">
    <property type="entry name" value="Zinc/RING finger domain, C3HC4 (zinc finger)"/>
    <property type="match status" value="1"/>
</dbReference>
<sequence>MLRTVFRMASPDISQEIQDNVLSCPICNNQLVEPKALPCLHTYCCKCLQELARRAENGRRRLQCPECRKTVVIPAQGVQAFPTNYLVANVLDKVQQCKEEKKKQADETDMCDVHKQEARVVCNTCNVAVCTACLKSDHKEHVLKHIDQEKAIKVKQVEKLLIKNTKKFSEDLSRRPVKRCLEEKHKEIRRQIESWTAVVIRRVQDQEKSLLDKIDQIKERKLEEISRREMQDDELKLKMREAEAAISGNKQLLYKDILSHYSCLTDTKLERALANQSPLLEEVDSLKFEKSKVDMNQPLLGHIVEESDRPSASGSKPPALKRSSTSGNTNKPDNGNGPSGAGCSIQEERKTRIPLTLFEMIEDDTVSIPARKRQKQMNSPRRAPRKVYPSTVSSSKSRSIHKSPSPSTSRCSPSNAPRPGAASHPSSDSEDEPRVGVSVLRMIEPELGEEGGCIEEEFEFLVSELSD</sequence>
<evidence type="ECO:0000256" key="6">
    <source>
        <dbReference type="SAM" id="MobiDB-lite"/>
    </source>
</evidence>
<dbReference type="GO" id="GO:0008270">
    <property type="term" value="F:zinc ion binding"/>
    <property type="evidence" value="ECO:0007669"/>
    <property type="project" value="UniProtKB-KW"/>
</dbReference>
<dbReference type="AlphaFoldDB" id="A0A6P4XZZ0"/>
<dbReference type="InterPro" id="IPR047153">
    <property type="entry name" value="TRIM45/56/19-like"/>
</dbReference>
<keyword evidence="3" id="KW-0862">Zinc</keyword>
<keyword evidence="1" id="KW-0479">Metal-binding</keyword>
<name>A0A6P4XZZ0_BRABE</name>